<evidence type="ECO:0000259" key="5">
    <source>
        <dbReference type="PROSITE" id="PS50600"/>
    </source>
</evidence>
<evidence type="ECO:0000256" key="1">
    <source>
        <dbReference type="ARBA" id="ARBA00005234"/>
    </source>
</evidence>
<comment type="caution">
    <text evidence="6">The sequence shown here is derived from an EMBL/GenBank/DDBJ whole genome shotgun (WGS) entry which is preliminary data.</text>
</comment>
<proteinExistence type="inferred from homology"/>
<dbReference type="SUPFAM" id="SSF54001">
    <property type="entry name" value="Cysteine proteinases"/>
    <property type="match status" value="1"/>
</dbReference>
<feature type="compositionally biased region" description="Basic and acidic residues" evidence="4">
    <location>
        <begin position="249"/>
        <end position="259"/>
    </location>
</feature>
<feature type="compositionally biased region" description="Polar residues" evidence="4">
    <location>
        <begin position="260"/>
        <end position="274"/>
    </location>
</feature>
<evidence type="ECO:0000313" key="7">
    <source>
        <dbReference type="Proteomes" id="UP000886595"/>
    </source>
</evidence>
<feature type="region of interest" description="Disordered" evidence="4">
    <location>
        <begin position="160"/>
        <end position="193"/>
    </location>
</feature>
<dbReference type="InterPro" id="IPR003653">
    <property type="entry name" value="Peptidase_C48_C"/>
</dbReference>
<organism evidence="6 7">
    <name type="scientific">Brassica carinata</name>
    <name type="common">Ethiopian mustard</name>
    <name type="synonym">Abyssinian cabbage</name>
    <dbReference type="NCBI Taxonomy" id="52824"/>
    <lineage>
        <taxon>Eukaryota</taxon>
        <taxon>Viridiplantae</taxon>
        <taxon>Streptophyta</taxon>
        <taxon>Embryophyta</taxon>
        <taxon>Tracheophyta</taxon>
        <taxon>Spermatophyta</taxon>
        <taxon>Magnoliopsida</taxon>
        <taxon>eudicotyledons</taxon>
        <taxon>Gunneridae</taxon>
        <taxon>Pentapetalae</taxon>
        <taxon>rosids</taxon>
        <taxon>malvids</taxon>
        <taxon>Brassicales</taxon>
        <taxon>Brassicaceae</taxon>
        <taxon>Brassiceae</taxon>
        <taxon>Brassica</taxon>
    </lineage>
</organism>
<dbReference type="EMBL" id="JAAMPC010000008">
    <property type="protein sequence ID" value="KAG2298370.1"/>
    <property type="molecule type" value="Genomic_DNA"/>
</dbReference>
<reference evidence="6 7" key="1">
    <citation type="submission" date="2020-02" db="EMBL/GenBank/DDBJ databases">
        <authorList>
            <person name="Ma Q."/>
            <person name="Huang Y."/>
            <person name="Song X."/>
            <person name="Pei D."/>
        </authorList>
    </citation>
    <scope>NUCLEOTIDE SEQUENCE [LARGE SCALE GENOMIC DNA]</scope>
    <source>
        <strain evidence="6">Sxm20200214</strain>
        <tissue evidence="6">Leaf</tissue>
    </source>
</reference>
<feature type="region of interest" description="Disordered" evidence="4">
    <location>
        <begin position="372"/>
        <end position="391"/>
    </location>
</feature>
<dbReference type="Proteomes" id="UP000886595">
    <property type="component" value="Unassembled WGS sequence"/>
</dbReference>
<comment type="similarity">
    <text evidence="1">Belongs to the peptidase C48 family.</text>
</comment>
<evidence type="ECO:0000256" key="3">
    <source>
        <dbReference type="ARBA" id="ARBA00022801"/>
    </source>
</evidence>
<feature type="region of interest" description="Disordered" evidence="4">
    <location>
        <begin position="249"/>
        <end position="299"/>
    </location>
</feature>
<keyword evidence="2" id="KW-0645">Protease</keyword>
<name>A0A8X7S1M1_BRACI</name>
<dbReference type="PROSITE" id="PS50600">
    <property type="entry name" value="ULP_PROTEASE"/>
    <property type="match status" value="1"/>
</dbReference>
<accession>A0A8X7S1M1</accession>
<sequence length="671" mass="73984">MLVTGIKKKDEILLSQTSIALPGFVDAIQFVFIAAVPHIKEVIPLVETVVVIESDSECDSESDAAPADVIDAPGDTKPEAPTAVVRFCVNPAHVKTLDEEGKVEVKSMIEDTAHSADDLLWDDEVGDETVDALVRLIREGYAFKKTMFVGGLTTADLSRMRAEKKQKEKESKDKKERESQPDSPEIDASEPCDHNHIAKQVAVLVTPTITDAIAKEGDKLEVKLAAVIQAEVQKMQGAVLKSLIASLGKQRDNSLRQEENTNTAYESGDNTQTASEPPSPSPPNENPPENMTPDGVRDAEMLSPTHLSTNKGGDAEVENVIKNVVNDVQALLNADEKSYVPNEPPNPPMGQTGEDANPDLGEISTGAVNVSQMQAQKSPTPPQSMPTLDEEGSLGESEIDFLLSLIETPTFSLGLSQEEPGRMPIIPHQPVDDGICETRKSKRTRTLPPILSDYQCDPKVKAFRVMDVLIYYISVDRSRKRPPTSKPKIAFYDSNFPASLMKLYSRLTKTAVKDRGRIKYDDAILRLFRCDTNEKETYDRVYFPFYIDKQHWVGICLDLTEGTVLILDCNACLRTESQVKKDINPITIVVPHILNSHNLQASTVVRKQFDLVREKSTPQNTNPTESGIMTARLLQAHALNGMEGCKEVKEYSLSCAAKHLALLIYRDITPA</sequence>
<gene>
    <name evidence="6" type="ORF">Bca52824_034842</name>
</gene>
<dbReference type="GO" id="GO:0008234">
    <property type="term" value="F:cysteine-type peptidase activity"/>
    <property type="evidence" value="ECO:0007669"/>
    <property type="project" value="InterPro"/>
</dbReference>
<evidence type="ECO:0000256" key="2">
    <source>
        <dbReference type="ARBA" id="ARBA00022670"/>
    </source>
</evidence>
<keyword evidence="3" id="KW-0378">Hydrolase</keyword>
<feature type="region of interest" description="Disordered" evidence="4">
    <location>
        <begin position="336"/>
        <end position="356"/>
    </location>
</feature>
<evidence type="ECO:0000256" key="4">
    <source>
        <dbReference type="SAM" id="MobiDB-lite"/>
    </source>
</evidence>
<evidence type="ECO:0000313" key="6">
    <source>
        <dbReference type="EMBL" id="KAG2298370.1"/>
    </source>
</evidence>
<feature type="compositionally biased region" description="Basic and acidic residues" evidence="4">
    <location>
        <begin position="160"/>
        <end position="180"/>
    </location>
</feature>
<protein>
    <recommendedName>
        <fullName evidence="5">Ubiquitin-like protease family profile domain-containing protein</fullName>
    </recommendedName>
</protein>
<dbReference type="AlphaFoldDB" id="A0A8X7S1M1"/>
<dbReference type="GO" id="GO:0006508">
    <property type="term" value="P:proteolysis"/>
    <property type="evidence" value="ECO:0007669"/>
    <property type="project" value="UniProtKB-KW"/>
</dbReference>
<feature type="compositionally biased region" description="Pro residues" evidence="4">
    <location>
        <begin position="277"/>
        <end position="286"/>
    </location>
</feature>
<dbReference type="InterPro" id="IPR038765">
    <property type="entry name" value="Papain-like_cys_pep_sf"/>
</dbReference>
<feature type="domain" description="Ubiquitin-like protease family profile" evidence="5">
    <location>
        <begin position="447"/>
        <end position="637"/>
    </location>
</feature>
<keyword evidence="7" id="KW-1185">Reference proteome</keyword>
<dbReference type="Pfam" id="PF02902">
    <property type="entry name" value="Peptidase_C48"/>
    <property type="match status" value="1"/>
</dbReference>
<dbReference type="Gene3D" id="3.40.395.10">
    <property type="entry name" value="Adenoviral Proteinase, Chain A"/>
    <property type="match status" value="1"/>
</dbReference>